<keyword evidence="2" id="KW-0408">Iron</keyword>
<name>A0ABQ0C743_9PROT</name>
<dbReference type="PROSITE" id="PS51379">
    <property type="entry name" value="4FE4S_FER_2"/>
    <property type="match status" value="2"/>
</dbReference>
<keyword evidence="5" id="KW-0670">Pyruvate</keyword>
<dbReference type="InterPro" id="IPR017900">
    <property type="entry name" value="4Fe4S_Fe_S_CS"/>
</dbReference>
<evidence type="ECO:0000256" key="3">
    <source>
        <dbReference type="ARBA" id="ARBA00023014"/>
    </source>
</evidence>
<dbReference type="InterPro" id="IPR017896">
    <property type="entry name" value="4Fe4S_Fe-S-bd"/>
</dbReference>
<evidence type="ECO:0000259" key="4">
    <source>
        <dbReference type="PROSITE" id="PS51379"/>
    </source>
</evidence>
<keyword evidence="5" id="KW-0560">Oxidoreductase</keyword>
<dbReference type="GO" id="GO:0019164">
    <property type="term" value="F:pyruvate synthase activity"/>
    <property type="evidence" value="ECO:0007669"/>
    <property type="project" value="UniProtKB-EC"/>
</dbReference>
<accession>A0ABQ0C743</accession>
<protein>
    <submittedName>
        <fullName evidence="5">Pyruvate ferredoxin oxidoreductase beta subunit</fullName>
        <ecNumber evidence="5">1.2.7.1</ecNumber>
    </submittedName>
</protein>
<feature type="domain" description="4Fe-4S ferredoxin-type" evidence="4">
    <location>
        <begin position="63"/>
        <end position="94"/>
    </location>
</feature>
<dbReference type="Pfam" id="PF02775">
    <property type="entry name" value="TPP_enzyme_C"/>
    <property type="match status" value="1"/>
</dbReference>
<dbReference type="Pfam" id="PF00037">
    <property type="entry name" value="Fer4"/>
    <property type="match status" value="1"/>
</dbReference>
<evidence type="ECO:0000313" key="5">
    <source>
        <dbReference type="EMBL" id="GAB0056697.1"/>
    </source>
</evidence>
<proteinExistence type="predicted"/>
<dbReference type="Proteomes" id="UP001628193">
    <property type="component" value="Unassembled WGS sequence"/>
</dbReference>
<sequence>MTQRALIYSEATPQWYDATRAREILSAYNSGAGSGQPADAFLACSVVPAGTGSYRDFSYIAPDLPEYESANCVACMECVQNCPDSAIWGKVITQDAREKSLGFFAEEGDQELITSQLVQTTKFWKTYEKKKGKGSDASGGAWFGIFIDPTKCKGCGECVTACGSHNALKMIKKTPVNLPAYFTLWEFYKKAPETPEMYINPKLKVDIMLRDSANQYVGGAGSCMGCGETSVLRQFLAMTQTKIGNKYGIVANTGCNTVYGSTYPYNPFRAPWVNSLFENAATVAMGIRSHWDQVGKQDHQIWVIGGDGSMLDIGFQALSRMLTSGMNIKALVLDTQVYSNTGGQTSTATYIGQDAKMSVHGTHVKGKWERRKEIANIAMMHPHVFVAQTVGPMINHFYRCIEQALEFDGPALINVYTTCQPEHQVADDRSCERAILAVESRAFPVFIYDPEGGPTLASRLSLQGNPSMRRDWHVKKDANGVEKTFDFIEFARGEGRFKKNFDAEGNPSDVLMLSQKDRQLNWRLLQELARVQNEDQIEELERNG</sequence>
<dbReference type="Gene3D" id="3.30.70.20">
    <property type="match status" value="1"/>
</dbReference>
<dbReference type="InterPro" id="IPR011766">
    <property type="entry name" value="TPP_enzyme_TPP-bd"/>
</dbReference>
<dbReference type="PANTHER" id="PTHR32154">
    <property type="entry name" value="PYRUVATE-FLAVODOXIN OXIDOREDUCTASE-RELATED"/>
    <property type="match status" value="1"/>
</dbReference>
<evidence type="ECO:0000313" key="6">
    <source>
        <dbReference type="Proteomes" id="UP001628193"/>
    </source>
</evidence>
<keyword evidence="6" id="KW-1185">Reference proteome</keyword>
<dbReference type="RefSeq" id="WP_420904419.1">
    <property type="nucleotide sequence ID" value="NZ_BAAFGK010000004.1"/>
</dbReference>
<keyword evidence="1" id="KW-0479">Metal-binding</keyword>
<dbReference type="SUPFAM" id="SSF54862">
    <property type="entry name" value="4Fe-4S ferredoxins"/>
    <property type="match status" value="1"/>
</dbReference>
<dbReference type="InterPro" id="IPR029061">
    <property type="entry name" value="THDP-binding"/>
</dbReference>
<dbReference type="SUPFAM" id="SSF52518">
    <property type="entry name" value="Thiamin diphosphate-binding fold (THDP-binding)"/>
    <property type="match status" value="1"/>
</dbReference>
<dbReference type="EMBL" id="BAAFGK010000004">
    <property type="protein sequence ID" value="GAB0056697.1"/>
    <property type="molecule type" value="Genomic_DNA"/>
</dbReference>
<dbReference type="EC" id="1.2.7.1" evidence="5"/>
<reference evidence="5 6" key="1">
    <citation type="submission" date="2024-05" db="EMBL/GenBank/DDBJ databases">
        <authorList>
            <consortium name="Candidatus Magnetaquicoccaceae bacterium FCR-1 genome sequencing consortium"/>
            <person name="Shimoshige H."/>
            <person name="Shimamura S."/>
            <person name="Taoka A."/>
            <person name="Kobayashi H."/>
            <person name="Maekawa T."/>
        </authorList>
    </citation>
    <scope>NUCLEOTIDE SEQUENCE [LARGE SCALE GENOMIC DNA]</scope>
    <source>
        <strain evidence="5 6">FCR-1</strain>
    </source>
</reference>
<evidence type="ECO:0000256" key="1">
    <source>
        <dbReference type="ARBA" id="ARBA00022723"/>
    </source>
</evidence>
<gene>
    <name evidence="5" type="primary">porB</name>
    <name evidence="5" type="ORF">SIID45300_01008</name>
</gene>
<evidence type="ECO:0000256" key="2">
    <source>
        <dbReference type="ARBA" id="ARBA00023004"/>
    </source>
</evidence>
<organism evidence="5 6">
    <name type="scientific">Candidatus Magnetaquiglobus chichijimensis</name>
    <dbReference type="NCBI Taxonomy" id="3141448"/>
    <lineage>
        <taxon>Bacteria</taxon>
        <taxon>Pseudomonadati</taxon>
        <taxon>Pseudomonadota</taxon>
        <taxon>Magnetococcia</taxon>
        <taxon>Magnetococcales</taxon>
        <taxon>Candidatus Magnetaquicoccaceae</taxon>
        <taxon>Candidatus Magnetaquiglobus</taxon>
    </lineage>
</organism>
<dbReference type="PANTHER" id="PTHR32154:SF0">
    <property type="entry name" value="PYRUVATE-FLAVODOXIN OXIDOREDUCTASE-RELATED"/>
    <property type="match status" value="1"/>
</dbReference>
<keyword evidence="3" id="KW-0411">Iron-sulfur</keyword>
<comment type="caution">
    <text evidence="5">The sequence shown here is derived from an EMBL/GenBank/DDBJ whole genome shotgun (WGS) entry which is preliminary data.</text>
</comment>
<feature type="domain" description="4Fe-4S ferredoxin-type" evidence="4">
    <location>
        <begin position="143"/>
        <end position="173"/>
    </location>
</feature>
<reference evidence="5 6" key="2">
    <citation type="submission" date="2024-09" db="EMBL/GenBank/DDBJ databases">
        <title>Draft genome sequence of Candidatus Magnetaquicoccaceae bacterium FCR-1.</title>
        <authorList>
            <person name="Shimoshige H."/>
            <person name="Shimamura S."/>
            <person name="Taoka A."/>
            <person name="Kobayashi H."/>
            <person name="Maekawa T."/>
        </authorList>
    </citation>
    <scope>NUCLEOTIDE SEQUENCE [LARGE SCALE GENOMIC DNA]</scope>
    <source>
        <strain evidence="5 6">FCR-1</strain>
    </source>
</reference>
<dbReference type="PROSITE" id="PS00198">
    <property type="entry name" value="4FE4S_FER_1"/>
    <property type="match status" value="2"/>
</dbReference>
<dbReference type="Gene3D" id="3.40.50.970">
    <property type="match status" value="2"/>
</dbReference>
<dbReference type="InterPro" id="IPR050722">
    <property type="entry name" value="Pyruvate:ferred/Flavod_OxRd"/>
</dbReference>